<dbReference type="AlphaFoldDB" id="A0A0M7BEH8"/>
<dbReference type="STRING" id="313367.JSE7799_02493"/>
<dbReference type="InterPro" id="IPR038578">
    <property type="entry name" value="GT29-like_sf"/>
</dbReference>
<dbReference type="EMBL" id="CYPR01000162">
    <property type="protein sequence ID" value="CUH39765.1"/>
    <property type="molecule type" value="Genomic_DNA"/>
</dbReference>
<protein>
    <recommendedName>
        <fullName evidence="3">Glycosyltransferase family 29 (Sialyltransferase)</fullName>
    </recommendedName>
</protein>
<organism evidence="1 2">
    <name type="scientific">Jannaschia seosinensis</name>
    <dbReference type="NCBI Taxonomy" id="313367"/>
    <lineage>
        <taxon>Bacteria</taxon>
        <taxon>Pseudomonadati</taxon>
        <taxon>Pseudomonadota</taxon>
        <taxon>Alphaproteobacteria</taxon>
        <taxon>Rhodobacterales</taxon>
        <taxon>Roseobacteraceae</taxon>
        <taxon>Jannaschia</taxon>
    </lineage>
</organism>
<dbReference type="Proteomes" id="UP000049455">
    <property type="component" value="Unassembled WGS sequence"/>
</dbReference>
<evidence type="ECO:0000313" key="2">
    <source>
        <dbReference type="Proteomes" id="UP000049455"/>
    </source>
</evidence>
<name>A0A0M7BEH8_9RHOB</name>
<evidence type="ECO:0000313" key="1">
    <source>
        <dbReference type="EMBL" id="CUH39765.1"/>
    </source>
</evidence>
<reference evidence="1 2" key="1">
    <citation type="submission" date="2015-09" db="EMBL/GenBank/DDBJ databases">
        <authorList>
            <person name="Jackson K.R."/>
            <person name="Lunt B.L."/>
            <person name="Fisher J.N.B."/>
            <person name="Gardner A.V."/>
            <person name="Bailey M.E."/>
            <person name="Deus L.M."/>
            <person name="Earl A.S."/>
            <person name="Gibby P.D."/>
            <person name="Hartmann K.A."/>
            <person name="Liu J.E."/>
            <person name="Manci A.M."/>
            <person name="Nielsen D.A."/>
            <person name="Solomon M.B."/>
            <person name="Breakwell D.P."/>
            <person name="Burnett S.H."/>
            <person name="Grose J.H."/>
        </authorList>
    </citation>
    <scope>NUCLEOTIDE SEQUENCE [LARGE SCALE GENOMIC DNA]</scope>
    <source>
        <strain evidence="1 2">CECT 7799</strain>
    </source>
</reference>
<gene>
    <name evidence="1" type="ORF">JSE7799_02493</name>
</gene>
<accession>A0A0M7BEH8</accession>
<evidence type="ECO:0008006" key="3">
    <source>
        <dbReference type="Google" id="ProtNLM"/>
    </source>
</evidence>
<proteinExistence type="predicted"/>
<dbReference type="Gene3D" id="3.90.1480.20">
    <property type="entry name" value="Glycosyl transferase family 29"/>
    <property type="match status" value="1"/>
</dbReference>
<keyword evidence="2" id="KW-1185">Reference proteome</keyword>
<sequence>MRRRRSCAGVWVSDDASALRADLDRVIAGRPISLVGNARSLLDTGHGAAIDRGCVVRLNSGIPVRRSAQGRRIDIHCFSTRPSLEYNLRRGGWRTWLRRGYFRNAFPIWMSGLDRETCQDPAQAFYPTELLDALTERLGARPSVGAMALDMLVRLTDAPITLYGFDFKTSTTFYRKRENRGPHDWEAERRIAMALAEEGRIAVKR</sequence>